<dbReference type="InterPro" id="IPR053967">
    <property type="entry name" value="LlgE_F_G-like_D1"/>
</dbReference>
<dbReference type="PANTHER" id="PTHR30435">
    <property type="entry name" value="FLAGELLAR PROTEIN"/>
    <property type="match status" value="1"/>
</dbReference>
<keyword evidence="6" id="KW-0282">Flagellum</keyword>
<dbReference type="PANTHER" id="PTHR30435:SF19">
    <property type="entry name" value="FLAGELLAR BASAL-BODY ROD PROTEIN FLGG"/>
    <property type="match status" value="1"/>
</dbReference>
<dbReference type="Proteomes" id="UP000216752">
    <property type="component" value="Chromosome"/>
</dbReference>
<dbReference type="InterPro" id="IPR001444">
    <property type="entry name" value="Flag_bb_rod_N"/>
</dbReference>
<proteinExistence type="inferred from homology"/>
<keyword evidence="2" id="KW-0975">Bacterial flagellum</keyword>
<accession>A0ABZ3IR43</accession>
<name>A0ABZ3IR43_9FIRM</name>
<dbReference type="Pfam" id="PF22692">
    <property type="entry name" value="LlgE_F_G_D1"/>
    <property type="match status" value="1"/>
</dbReference>
<dbReference type="Pfam" id="PF06429">
    <property type="entry name" value="Flg_bbr_C"/>
    <property type="match status" value="1"/>
</dbReference>
<dbReference type="InterPro" id="IPR019776">
    <property type="entry name" value="Flagellar_basal_body_rod_CS"/>
</dbReference>
<feature type="domain" description="Flagellar basal-body/hook protein C-terminal" evidence="4">
    <location>
        <begin position="198"/>
        <end position="241"/>
    </location>
</feature>
<dbReference type="InterPro" id="IPR010930">
    <property type="entry name" value="Flg_bb/hook_C_dom"/>
</dbReference>
<dbReference type="RefSeq" id="WP_094603931.1">
    <property type="nucleotide sequence ID" value="NZ_CP155573.1"/>
</dbReference>
<protein>
    <submittedName>
        <fullName evidence="6">Flagellar basal-body rod protein FlgG</fullName>
    </submittedName>
</protein>
<dbReference type="SUPFAM" id="SSF117143">
    <property type="entry name" value="Flagellar hook protein flgE"/>
    <property type="match status" value="1"/>
</dbReference>
<sequence>MIRGIYTAASGMLAETTRADTIANNLANGNTAGYKKDVAISKDFASVLIQRINDGPEAPVIGGLGVGTVIDEIATIQSTGAMRYSGNPLDFAIDGKGFFAVQTAAGIRYTRNGAFTRNGRGRLVTADGQEVLGQNGPITLPDGGQVTVDSTGNVSVEGATVGQLRVVEFDNERELIKEGANLFQAPNNGRQATGKVSQGFLEQSNVNVISEMVNLISGYRAYELNAKTVQTHDQLLDKAVNEVGKIS</sequence>
<gene>
    <name evidence="6" type="primary">flgG_2</name>
    <name evidence="6" type="ORF">SPSIL_043550</name>
</gene>
<feature type="domain" description="Flagellar basal body rod protein N-terminal" evidence="3">
    <location>
        <begin position="5"/>
        <end position="35"/>
    </location>
</feature>
<comment type="similarity">
    <text evidence="1 2">Belongs to the flagella basal body rod proteins family.</text>
</comment>
<keyword evidence="7" id="KW-1185">Reference proteome</keyword>
<reference evidence="6" key="1">
    <citation type="submission" date="2024-05" db="EMBL/GenBank/DDBJ databases">
        <title>Isolation and characterization of Sporomusa carbonis sp. nov., a carboxydotrophic hydrogenogen in the genus of Sporomusa isolated from a charcoal burning pile.</title>
        <authorList>
            <person name="Boeer T."/>
            <person name="Rosenbaum F."/>
            <person name="Eysell L."/>
            <person name="Mueller V."/>
            <person name="Daniel R."/>
            <person name="Poehlein A."/>
        </authorList>
    </citation>
    <scope>NUCLEOTIDE SEQUENCE [LARGE SCALE GENOMIC DNA]</scope>
    <source>
        <strain evidence="6">DSM 10669</strain>
    </source>
</reference>
<evidence type="ECO:0000256" key="2">
    <source>
        <dbReference type="RuleBase" id="RU362116"/>
    </source>
</evidence>
<dbReference type="InterPro" id="IPR012836">
    <property type="entry name" value="FlgF"/>
</dbReference>
<organism evidence="6 7">
    <name type="scientific">Sporomusa silvacetica DSM 10669</name>
    <dbReference type="NCBI Taxonomy" id="1123289"/>
    <lineage>
        <taxon>Bacteria</taxon>
        <taxon>Bacillati</taxon>
        <taxon>Bacillota</taxon>
        <taxon>Negativicutes</taxon>
        <taxon>Selenomonadales</taxon>
        <taxon>Sporomusaceae</taxon>
        <taxon>Sporomusa</taxon>
    </lineage>
</organism>
<evidence type="ECO:0000259" key="4">
    <source>
        <dbReference type="Pfam" id="PF06429"/>
    </source>
</evidence>
<evidence type="ECO:0000256" key="1">
    <source>
        <dbReference type="ARBA" id="ARBA00009677"/>
    </source>
</evidence>
<evidence type="ECO:0000259" key="3">
    <source>
        <dbReference type="Pfam" id="PF00460"/>
    </source>
</evidence>
<feature type="domain" description="Flagellar hook protein FlgE/F/G-like D1" evidence="5">
    <location>
        <begin position="92"/>
        <end position="156"/>
    </location>
</feature>
<dbReference type="InterPro" id="IPR037925">
    <property type="entry name" value="FlgE/F/G-like"/>
</dbReference>
<dbReference type="InterPro" id="IPR020013">
    <property type="entry name" value="Flagellar_FlgE/F/G"/>
</dbReference>
<dbReference type="EMBL" id="CP155573">
    <property type="protein sequence ID" value="XFO68135.1"/>
    <property type="molecule type" value="Genomic_DNA"/>
</dbReference>
<dbReference type="NCBIfam" id="TIGR03506">
    <property type="entry name" value="FlgEFG_subfam"/>
    <property type="match status" value="2"/>
</dbReference>
<evidence type="ECO:0000259" key="5">
    <source>
        <dbReference type="Pfam" id="PF22692"/>
    </source>
</evidence>
<evidence type="ECO:0000313" key="7">
    <source>
        <dbReference type="Proteomes" id="UP000216752"/>
    </source>
</evidence>
<dbReference type="Pfam" id="PF00460">
    <property type="entry name" value="Flg_bb_rod"/>
    <property type="match status" value="1"/>
</dbReference>
<keyword evidence="6" id="KW-0966">Cell projection</keyword>
<keyword evidence="6" id="KW-0969">Cilium</keyword>
<comment type="subcellular location">
    <subcellularLocation>
        <location evidence="2">Bacterial flagellum basal body</location>
    </subcellularLocation>
</comment>
<dbReference type="PROSITE" id="PS00588">
    <property type="entry name" value="FLAGELLA_BB_ROD"/>
    <property type="match status" value="1"/>
</dbReference>
<evidence type="ECO:0000313" key="6">
    <source>
        <dbReference type="EMBL" id="XFO68135.1"/>
    </source>
</evidence>
<dbReference type="NCBIfam" id="TIGR02490">
    <property type="entry name" value="flgF"/>
    <property type="match status" value="1"/>
</dbReference>